<name>K3X8L5_GLOUD</name>
<reference evidence="9" key="2">
    <citation type="submission" date="2010-04" db="EMBL/GenBank/DDBJ databases">
        <authorList>
            <person name="Buell R."/>
            <person name="Hamilton J."/>
            <person name="Hostetler J."/>
        </authorList>
    </citation>
    <scope>NUCLEOTIDE SEQUENCE [LARGE SCALE GENOMIC DNA]</scope>
    <source>
        <strain evidence="9">DAOM:BR144</strain>
    </source>
</reference>
<evidence type="ECO:0000256" key="6">
    <source>
        <dbReference type="RuleBase" id="RU364140"/>
    </source>
</evidence>
<dbReference type="PANTHER" id="PTHR13114:SF7">
    <property type="entry name" value="MEDIATOR OF RNA POLYMERASE II TRANSCRIPTION SUBUNIT 17"/>
    <property type="match status" value="1"/>
</dbReference>
<sequence length="817" mass="89616">MITDQGVEILQQLSVASFGAGSTAIIVSYTTIVEMEFTDAQLFMHSIQELEKARLERKKKKQKVTSAGSLSPAQKDTATAASSSDDMKENGVSKETPDGDGDDLMLGEDAVNGTEANGTQQDEADASKVDGDAEGIVEVDEEEEDVIDPRIHYRPMVTELQAAVAELHQLINSIDLIRRREFMEEMRCLRDNTAPKKEDLEYLIESKSAQVKESSSILLAGVDNLANTVEKESVFFQGITHLLRKWKICAPIHGNIPKPFRAGEPLAVDCSFMSAGSTFTPQTRSIADLSFAELSRTEKGMVRIKTPEEFLARTIQLQISAVESGKAGSFTLPSPQMIKLSKAELERLENNPEDLKILDERNASVLKAVQFSVFCAELFQTLMQEALRNTSNWTDTAYSINNYTAKKHRADDSAGAGSISVLQVLDDEIQLRVNEKYHLMVKLVDVSTLTSPELAADPDAEMADVKQEVSQVPNGTVHPASASRGGYSGSMTEEQFLTETSRYSLLLLEQEIRHRHGRKDISRALLYTGTDSLSNNTTGMNSSAHQGEFEKQDASVGTLVTVLNVVAHNLLKHEVTRYLDEVSATLAFQNMQSSSSGRVLEDALLQPICDSVRGIYVSPRWKICAHDSTLSAFDLSIGKNFTTEVLITGTRIRFEDGPVSVREVSGLEGLKEFVEKTVCTQVAYALHRDALSFGLKQASMDLDRASVRLFSAKEWNGTCMGDGRVSDTKAVGSIYFEPFFEVDGSISINCMLQAVNASNVLDISVLTKSSSGDVYNVDWKRIPGQSDVGKLAWLLQKTGILSDVFTSRESIANGASN</sequence>
<keyword evidence="6" id="KW-0010">Activator</keyword>
<dbReference type="AlphaFoldDB" id="K3X8L5"/>
<dbReference type="InterPro" id="IPR019313">
    <property type="entry name" value="Mediator_Med17"/>
</dbReference>
<dbReference type="Proteomes" id="UP000019132">
    <property type="component" value="Unassembled WGS sequence"/>
</dbReference>
<feature type="compositionally biased region" description="Basic and acidic residues" evidence="7">
    <location>
        <begin position="85"/>
        <end position="97"/>
    </location>
</feature>
<keyword evidence="5 6" id="KW-0539">Nucleus</keyword>
<dbReference type="GO" id="GO:0006357">
    <property type="term" value="P:regulation of transcription by RNA polymerase II"/>
    <property type="evidence" value="ECO:0007669"/>
    <property type="project" value="InterPro"/>
</dbReference>
<dbReference type="EnsemblProtists" id="PYU1_T013564">
    <property type="protein sequence ID" value="PYU1_T013564"/>
    <property type="gene ID" value="PYU1_G013535"/>
</dbReference>
<comment type="subcellular location">
    <subcellularLocation>
        <location evidence="1 6">Nucleus</location>
    </subcellularLocation>
</comment>
<comment type="subunit">
    <text evidence="6">Component of the Mediator complex.</text>
</comment>
<dbReference type="EMBL" id="GL376597">
    <property type="status" value="NOT_ANNOTATED_CDS"/>
    <property type="molecule type" value="Genomic_DNA"/>
</dbReference>
<organism evidence="8 9">
    <name type="scientific">Globisporangium ultimum (strain ATCC 200006 / CBS 805.95 / DAOM BR144)</name>
    <name type="common">Pythium ultimum</name>
    <dbReference type="NCBI Taxonomy" id="431595"/>
    <lineage>
        <taxon>Eukaryota</taxon>
        <taxon>Sar</taxon>
        <taxon>Stramenopiles</taxon>
        <taxon>Oomycota</taxon>
        <taxon>Peronosporomycetes</taxon>
        <taxon>Pythiales</taxon>
        <taxon>Pythiaceae</taxon>
        <taxon>Globisporangium</taxon>
    </lineage>
</organism>
<gene>
    <name evidence="6" type="primary">MED17</name>
</gene>
<evidence type="ECO:0000256" key="5">
    <source>
        <dbReference type="ARBA" id="ARBA00023242"/>
    </source>
</evidence>
<reference evidence="8" key="3">
    <citation type="submission" date="2015-02" db="UniProtKB">
        <authorList>
            <consortium name="EnsemblProtists"/>
        </authorList>
    </citation>
    <scope>IDENTIFICATION</scope>
    <source>
        <strain evidence="8">DAOM BR144</strain>
    </source>
</reference>
<dbReference type="OMA" id="VYVSPRW"/>
<comment type="function">
    <text evidence="6">Component of the Mediator complex, a coactivator involved in the regulated transcription of nearly all RNA polymerase II-dependent genes. Mediator functions as a bridge to convey information from gene-specific regulatory proteins to the basal RNA polymerase II transcription machinery. Mediator is recruited to promoters by direct interactions with regulatory proteins and serves as a scaffold for the assembly of a functional preinitiation complex with RNA polymerase II and the general transcription factors.</text>
</comment>
<dbReference type="eggNOG" id="ENOG502QUZE">
    <property type="taxonomic scope" value="Eukaryota"/>
</dbReference>
<dbReference type="GO" id="GO:0070847">
    <property type="term" value="C:core mediator complex"/>
    <property type="evidence" value="ECO:0007669"/>
    <property type="project" value="TreeGrafter"/>
</dbReference>
<dbReference type="InParanoid" id="K3X8L5"/>
<feature type="region of interest" description="Disordered" evidence="7">
    <location>
        <begin position="61"/>
        <end position="129"/>
    </location>
</feature>
<evidence type="ECO:0000256" key="4">
    <source>
        <dbReference type="ARBA" id="ARBA00023163"/>
    </source>
</evidence>
<dbReference type="GO" id="GO:0003712">
    <property type="term" value="F:transcription coregulator activity"/>
    <property type="evidence" value="ECO:0007669"/>
    <property type="project" value="InterPro"/>
</dbReference>
<reference evidence="9" key="1">
    <citation type="journal article" date="2010" name="Genome Biol.">
        <title>Genome sequence of the necrotrophic plant pathogen Pythium ultimum reveals original pathogenicity mechanisms and effector repertoire.</title>
        <authorList>
            <person name="Levesque C.A."/>
            <person name="Brouwer H."/>
            <person name="Cano L."/>
            <person name="Hamilton J.P."/>
            <person name="Holt C."/>
            <person name="Huitema E."/>
            <person name="Raffaele S."/>
            <person name="Robideau G.P."/>
            <person name="Thines M."/>
            <person name="Win J."/>
            <person name="Zerillo M.M."/>
            <person name="Beakes G.W."/>
            <person name="Boore J.L."/>
            <person name="Busam D."/>
            <person name="Dumas B."/>
            <person name="Ferriera S."/>
            <person name="Fuerstenberg S.I."/>
            <person name="Gachon C.M."/>
            <person name="Gaulin E."/>
            <person name="Govers F."/>
            <person name="Grenville-Briggs L."/>
            <person name="Horner N."/>
            <person name="Hostetler J."/>
            <person name="Jiang R.H."/>
            <person name="Johnson J."/>
            <person name="Krajaejun T."/>
            <person name="Lin H."/>
            <person name="Meijer H.J."/>
            <person name="Moore B."/>
            <person name="Morris P."/>
            <person name="Phuntmart V."/>
            <person name="Puiu D."/>
            <person name="Shetty J."/>
            <person name="Stajich J.E."/>
            <person name="Tripathy S."/>
            <person name="Wawra S."/>
            <person name="van West P."/>
            <person name="Whitty B.R."/>
            <person name="Coutinho P.M."/>
            <person name="Henrissat B."/>
            <person name="Martin F."/>
            <person name="Thomas P.D."/>
            <person name="Tyler B.M."/>
            <person name="De Vries R.P."/>
            <person name="Kamoun S."/>
            <person name="Yandell M."/>
            <person name="Tisserat N."/>
            <person name="Buell C.R."/>
        </authorList>
    </citation>
    <scope>NUCLEOTIDE SEQUENCE</scope>
    <source>
        <strain evidence="9">DAOM:BR144</strain>
    </source>
</reference>
<evidence type="ECO:0000313" key="9">
    <source>
        <dbReference type="Proteomes" id="UP000019132"/>
    </source>
</evidence>
<keyword evidence="3 6" id="KW-0805">Transcription regulation</keyword>
<evidence type="ECO:0000313" key="8">
    <source>
        <dbReference type="EnsemblProtists" id="PYU1_T013564"/>
    </source>
</evidence>
<evidence type="ECO:0000256" key="7">
    <source>
        <dbReference type="SAM" id="MobiDB-lite"/>
    </source>
</evidence>
<keyword evidence="4 6" id="KW-0804">Transcription</keyword>
<proteinExistence type="inferred from homology"/>
<feature type="region of interest" description="Disordered" evidence="7">
    <location>
        <begin position="469"/>
        <end position="489"/>
    </location>
</feature>
<dbReference type="GO" id="GO:0016592">
    <property type="term" value="C:mediator complex"/>
    <property type="evidence" value="ECO:0007669"/>
    <property type="project" value="InterPro"/>
</dbReference>
<dbReference type="PANTHER" id="PTHR13114">
    <property type="entry name" value="MEDIATOR OF RNA POLYMERASE II TRANSCRIPTION SUBUNIT 17"/>
    <property type="match status" value="1"/>
</dbReference>
<keyword evidence="9" id="KW-1185">Reference proteome</keyword>
<dbReference type="VEuPathDB" id="FungiDB:PYU1_G013535"/>
<feature type="compositionally biased region" description="Polar residues" evidence="7">
    <location>
        <begin position="64"/>
        <end position="84"/>
    </location>
</feature>
<comment type="similarity">
    <text evidence="2 6">Belongs to the Mediator complex subunit 17 family.</text>
</comment>
<protein>
    <recommendedName>
        <fullName evidence="6">Mediator of RNA polymerase II transcription subunit 17</fullName>
    </recommendedName>
    <alternativeName>
        <fullName evidence="6">Mediator complex subunit 17</fullName>
    </alternativeName>
</protein>
<dbReference type="HOGENOM" id="CLU_350759_0_0_1"/>
<evidence type="ECO:0000256" key="2">
    <source>
        <dbReference type="ARBA" id="ARBA00005635"/>
    </source>
</evidence>
<dbReference type="STRING" id="431595.K3X8L5"/>
<dbReference type="Pfam" id="PF10156">
    <property type="entry name" value="Med17"/>
    <property type="match status" value="1"/>
</dbReference>
<evidence type="ECO:0000256" key="3">
    <source>
        <dbReference type="ARBA" id="ARBA00023015"/>
    </source>
</evidence>
<accession>K3X8L5</accession>
<evidence type="ECO:0000256" key="1">
    <source>
        <dbReference type="ARBA" id="ARBA00004123"/>
    </source>
</evidence>